<gene>
    <name evidence="1" type="ORF">O159_23630</name>
</gene>
<evidence type="ECO:0008006" key="3">
    <source>
        <dbReference type="Google" id="ProtNLM"/>
    </source>
</evidence>
<accession>U3P9Y2</accession>
<evidence type="ECO:0000313" key="2">
    <source>
        <dbReference type="Proteomes" id="UP000016743"/>
    </source>
</evidence>
<dbReference type="RefSeq" id="WP_021755793.1">
    <property type="nucleotide sequence ID" value="NC_022438.1"/>
</dbReference>
<dbReference type="KEGG" id="lxy:O159_23630"/>
<dbReference type="STRING" id="1389489.O159_23630"/>
<evidence type="ECO:0000313" key="1">
    <source>
        <dbReference type="EMBL" id="AGW42324.1"/>
    </source>
</evidence>
<dbReference type="Pfam" id="PF13177">
    <property type="entry name" value="DNA_pol3_delta2"/>
    <property type="match status" value="1"/>
</dbReference>
<dbReference type="SUPFAM" id="SSF52540">
    <property type="entry name" value="P-loop containing nucleoside triphosphate hydrolases"/>
    <property type="match status" value="1"/>
</dbReference>
<dbReference type="AlphaFoldDB" id="U3P9Y2"/>
<dbReference type="PATRIC" id="fig|1389489.3.peg.2262"/>
<keyword evidence="2" id="KW-1185">Reference proteome</keyword>
<dbReference type="EMBL" id="CP006734">
    <property type="protein sequence ID" value="AGW42324.1"/>
    <property type="molecule type" value="Genomic_DNA"/>
</dbReference>
<protein>
    <recommendedName>
        <fullName evidence="3">DNA polymerase III subunit delta</fullName>
    </recommendedName>
</protein>
<dbReference type="eggNOG" id="COG0470">
    <property type="taxonomic scope" value="Bacteria"/>
</dbReference>
<dbReference type="HOGENOM" id="CLU_006229_4_1_11"/>
<dbReference type="NCBIfam" id="NF005926">
    <property type="entry name" value="PRK07940.1"/>
    <property type="match status" value="1"/>
</dbReference>
<dbReference type="PANTHER" id="PTHR11669:SF8">
    <property type="entry name" value="DNA POLYMERASE III SUBUNIT DELTA"/>
    <property type="match status" value="1"/>
</dbReference>
<reference evidence="1 2" key="1">
    <citation type="journal article" date="2013" name="Genome Announc.">
        <title>Complete Genome Sequence of Leifsonia xyli subsp. cynodontis Strain DSM46306, a Gram-Positive Bacterial Pathogen of Grasses.</title>
        <authorList>
            <person name="Monteiro-Vitorello C.B."/>
            <person name="Zerillo M.M."/>
            <person name="Van Sluys M.A."/>
            <person name="Camargo L.E."/>
            <person name="Kitajima J.P."/>
        </authorList>
    </citation>
    <scope>NUCLEOTIDE SEQUENCE [LARGE SCALE GENOMIC DNA]</scope>
    <source>
        <strain evidence="1 2">DSM 46306</strain>
    </source>
</reference>
<organism evidence="1 2">
    <name type="scientific">Leifsonia xyli subsp. cynodontis DSM 46306</name>
    <dbReference type="NCBI Taxonomy" id="1389489"/>
    <lineage>
        <taxon>Bacteria</taxon>
        <taxon>Bacillati</taxon>
        <taxon>Actinomycetota</taxon>
        <taxon>Actinomycetes</taxon>
        <taxon>Micrococcales</taxon>
        <taxon>Microbacteriaceae</taxon>
        <taxon>Leifsonia</taxon>
    </lineage>
</organism>
<dbReference type="OrthoDB" id="9809531at2"/>
<dbReference type="InterPro" id="IPR050238">
    <property type="entry name" value="DNA_Rep/Repair_Clamp_Loader"/>
</dbReference>
<dbReference type="Proteomes" id="UP000016743">
    <property type="component" value="Chromosome"/>
</dbReference>
<dbReference type="GO" id="GO:0006261">
    <property type="term" value="P:DNA-templated DNA replication"/>
    <property type="evidence" value="ECO:0007669"/>
    <property type="project" value="TreeGrafter"/>
</dbReference>
<dbReference type="CDD" id="cd00009">
    <property type="entry name" value="AAA"/>
    <property type="match status" value="1"/>
</dbReference>
<name>U3P9Y2_LEIXC</name>
<proteinExistence type="predicted"/>
<sequence length="396" mass="42422">MAVWDELTGQDDAIAVVRAAAETATAPGPVEQAARGMTHSWLITGPPGSGRSNLAFAFATALLSPGTPEGDRAARRQVEARTHPDLTVLSTERVIISIDEVRSLVSSSQFAPSAGRFRVMVIEDADRMTERTSNVLLKALEEPPERTVWILCAPSEADLLPTIRSRVRTVRLKVPGVADVAGLIQRRDGVDAETAERAARHAQSHIGMAHRLATNGEARRRRERTLQLALGVRSVSGAVLAAAELLEIAGADAKAITEERDAQEREHALRSLGLEPGAAIPPALRVQLRQLEEDQKRRATRSLRDGIDRILTDLLSLYRDVMMVQLDGGIGLVNTELSGELGALSARTTPAATLAAMDAVATARQRIDANVAPALALEAMLTAVLRGEAARKGTDQ</sequence>
<dbReference type="InterPro" id="IPR027417">
    <property type="entry name" value="P-loop_NTPase"/>
</dbReference>
<dbReference type="PANTHER" id="PTHR11669">
    <property type="entry name" value="REPLICATION FACTOR C / DNA POLYMERASE III GAMMA-TAU SUBUNIT"/>
    <property type="match status" value="1"/>
</dbReference>
<dbReference type="Gene3D" id="3.40.50.300">
    <property type="entry name" value="P-loop containing nucleotide triphosphate hydrolases"/>
    <property type="match status" value="1"/>
</dbReference>